<name>A0A8X6R3K7_TRICX</name>
<proteinExistence type="predicted"/>
<dbReference type="Proteomes" id="UP000887159">
    <property type="component" value="Unassembled WGS sequence"/>
</dbReference>
<organism evidence="1 2">
    <name type="scientific">Trichonephila clavipes</name>
    <name type="common">Golden silk orbweaver</name>
    <name type="synonym">Nephila clavipes</name>
    <dbReference type="NCBI Taxonomy" id="2585209"/>
    <lineage>
        <taxon>Eukaryota</taxon>
        <taxon>Metazoa</taxon>
        <taxon>Ecdysozoa</taxon>
        <taxon>Arthropoda</taxon>
        <taxon>Chelicerata</taxon>
        <taxon>Arachnida</taxon>
        <taxon>Araneae</taxon>
        <taxon>Araneomorphae</taxon>
        <taxon>Entelegynae</taxon>
        <taxon>Araneoidea</taxon>
        <taxon>Nephilidae</taxon>
        <taxon>Trichonephila</taxon>
    </lineage>
</organism>
<evidence type="ECO:0000313" key="2">
    <source>
        <dbReference type="Proteomes" id="UP000887159"/>
    </source>
</evidence>
<keyword evidence="2" id="KW-1185">Reference proteome</keyword>
<sequence length="73" mass="8350">MATSSYLTPTYSRSPSEVQGDLHIFTDESRFSTRSDSQHVLIWREIGTRFYPSNIKQRHPSALLEFLSGEALC</sequence>
<evidence type="ECO:0000313" key="1">
    <source>
        <dbReference type="EMBL" id="GFX86905.1"/>
    </source>
</evidence>
<dbReference type="EMBL" id="BMAU01021016">
    <property type="protein sequence ID" value="GFX86905.1"/>
    <property type="molecule type" value="Genomic_DNA"/>
</dbReference>
<gene>
    <name evidence="1" type="ORF">TNCV_2124521</name>
</gene>
<dbReference type="AlphaFoldDB" id="A0A8X6R3K7"/>
<protein>
    <submittedName>
        <fullName evidence="1">Uncharacterized protein</fullName>
    </submittedName>
</protein>
<comment type="caution">
    <text evidence="1">The sequence shown here is derived from an EMBL/GenBank/DDBJ whole genome shotgun (WGS) entry which is preliminary data.</text>
</comment>
<accession>A0A8X6R3K7</accession>
<reference evidence="1" key="1">
    <citation type="submission" date="2020-08" db="EMBL/GenBank/DDBJ databases">
        <title>Multicomponent nature underlies the extraordinary mechanical properties of spider dragline silk.</title>
        <authorList>
            <person name="Kono N."/>
            <person name="Nakamura H."/>
            <person name="Mori M."/>
            <person name="Yoshida Y."/>
            <person name="Ohtoshi R."/>
            <person name="Malay A.D."/>
            <person name="Moran D.A.P."/>
            <person name="Tomita M."/>
            <person name="Numata K."/>
            <person name="Arakawa K."/>
        </authorList>
    </citation>
    <scope>NUCLEOTIDE SEQUENCE</scope>
</reference>